<keyword evidence="5 6" id="KW-0472">Membrane</keyword>
<evidence type="ECO:0000256" key="4">
    <source>
        <dbReference type="ARBA" id="ARBA00022989"/>
    </source>
</evidence>
<name>A0A094PVB9_9ZZZZ</name>
<feature type="transmembrane region" description="Helical" evidence="6">
    <location>
        <begin position="211"/>
        <end position="228"/>
    </location>
</feature>
<dbReference type="HAMAP" id="MF_01147">
    <property type="entry name" value="Lgt"/>
    <property type="match status" value="1"/>
</dbReference>
<reference evidence="7" key="1">
    <citation type="submission" date="2014-05" db="EMBL/GenBank/DDBJ databases">
        <title>Key roles for freshwater Actinobacteria revealed by deep metagenomic sequencing.</title>
        <authorList>
            <person name="Ghai R."/>
            <person name="Mizuno C.M."/>
            <person name="Picazo A."/>
            <person name="Camacho A."/>
            <person name="Rodriguez-Valera F."/>
        </authorList>
    </citation>
    <scope>NUCLEOTIDE SEQUENCE</scope>
</reference>
<feature type="transmembrane region" description="Helical" evidence="6">
    <location>
        <begin position="94"/>
        <end position="115"/>
    </location>
</feature>
<accession>A0A094PVB9</accession>
<feature type="transmembrane region" description="Helical" evidence="6">
    <location>
        <begin position="187"/>
        <end position="204"/>
    </location>
</feature>
<feature type="transmembrane region" description="Helical" evidence="6">
    <location>
        <begin position="51"/>
        <end position="74"/>
    </location>
</feature>
<dbReference type="GO" id="GO:0005886">
    <property type="term" value="C:plasma membrane"/>
    <property type="evidence" value="ECO:0007669"/>
    <property type="project" value="InterPro"/>
</dbReference>
<evidence type="ECO:0008006" key="8">
    <source>
        <dbReference type="Google" id="ProtNLM"/>
    </source>
</evidence>
<feature type="transmembrane region" description="Helical" evidence="6">
    <location>
        <begin position="240"/>
        <end position="261"/>
    </location>
</feature>
<keyword evidence="2" id="KW-0808">Transferase</keyword>
<evidence type="ECO:0000256" key="6">
    <source>
        <dbReference type="SAM" id="Phobius"/>
    </source>
</evidence>
<proteinExistence type="inferred from homology"/>
<dbReference type="GO" id="GO:0042158">
    <property type="term" value="P:lipoprotein biosynthetic process"/>
    <property type="evidence" value="ECO:0007669"/>
    <property type="project" value="InterPro"/>
</dbReference>
<dbReference type="PANTHER" id="PTHR30589:SF0">
    <property type="entry name" value="PHOSPHATIDYLGLYCEROL--PROLIPOPROTEIN DIACYLGLYCERYL TRANSFERASE"/>
    <property type="match status" value="1"/>
</dbReference>
<gene>
    <name evidence="7" type="ORF">GM50_16460</name>
</gene>
<dbReference type="PROSITE" id="PS01311">
    <property type="entry name" value="LGT"/>
    <property type="match status" value="1"/>
</dbReference>
<organism evidence="7">
    <name type="scientific">freshwater metagenome</name>
    <dbReference type="NCBI Taxonomy" id="449393"/>
    <lineage>
        <taxon>unclassified sequences</taxon>
        <taxon>metagenomes</taxon>
        <taxon>ecological metagenomes</taxon>
    </lineage>
</organism>
<keyword evidence="1" id="KW-1003">Cell membrane</keyword>
<dbReference type="EMBL" id="JNSK01000086">
    <property type="protein sequence ID" value="KGA15720.1"/>
    <property type="molecule type" value="Genomic_DNA"/>
</dbReference>
<dbReference type="PANTHER" id="PTHR30589">
    <property type="entry name" value="PROLIPOPROTEIN DIACYLGLYCERYL TRANSFERASE"/>
    <property type="match status" value="1"/>
</dbReference>
<evidence type="ECO:0000313" key="7">
    <source>
        <dbReference type="EMBL" id="KGA15720.1"/>
    </source>
</evidence>
<comment type="caution">
    <text evidence="7">The sequence shown here is derived from an EMBL/GenBank/DDBJ whole genome shotgun (WGS) entry which is preliminary data.</text>
</comment>
<dbReference type="Pfam" id="PF01790">
    <property type="entry name" value="LGT"/>
    <property type="match status" value="1"/>
</dbReference>
<evidence type="ECO:0000256" key="1">
    <source>
        <dbReference type="ARBA" id="ARBA00022475"/>
    </source>
</evidence>
<keyword evidence="4 6" id="KW-1133">Transmembrane helix</keyword>
<dbReference type="InterPro" id="IPR001640">
    <property type="entry name" value="Lgt"/>
</dbReference>
<feature type="transmembrane region" description="Helical" evidence="6">
    <location>
        <begin position="127"/>
        <end position="145"/>
    </location>
</feature>
<evidence type="ECO:0000256" key="3">
    <source>
        <dbReference type="ARBA" id="ARBA00022692"/>
    </source>
</evidence>
<dbReference type="NCBIfam" id="TIGR00544">
    <property type="entry name" value="lgt"/>
    <property type="match status" value="1"/>
</dbReference>
<keyword evidence="3 6" id="KW-0812">Transmembrane</keyword>
<evidence type="ECO:0000256" key="5">
    <source>
        <dbReference type="ARBA" id="ARBA00023136"/>
    </source>
</evidence>
<dbReference type="AlphaFoldDB" id="A0A094PVB9"/>
<dbReference type="GO" id="GO:0008961">
    <property type="term" value="F:phosphatidylglycerol-prolipoprotein diacylglyceryl transferase activity"/>
    <property type="evidence" value="ECO:0007669"/>
    <property type="project" value="InterPro"/>
</dbReference>
<feature type="transmembrane region" description="Helical" evidence="6">
    <location>
        <begin position="20"/>
        <end position="39"/>
    </location>
</feature>
<evidence type="ECO:0000256" key="2">
    <source>
        <dbReference type="ARBA" id="ARBA00022679"/>
    </source>
</evidence>
<sequence length="270" mass="29236">MVRSIPTPSTSVLELGPLTIHFYALCLITGIVVAVWLGDKRFTALTPNGQGVVGDVAMWAVPAGIIGARIYHVISSPADYFGANGNPIDALKIWQGGLGIWGAISVGALAAYFAYKAQMKKKELPSFAHFMDALAPGILLAQAVGRLGNWFNGELFGRPTELPWALEIPAESRPQGYSTFETFHPTFLYELIWCSAVAIALILLGKKMAAGQVFSAYVALYCMGRLVIETIRIDQANLIAGLRINVWVSAIVATLALLNYLRLGRRSARI</sequence>
<protein>
    <recommendedName>
        <fullName evidence="8">Phosphatidylglycerol--prolipoprotein diacylglyceryl transferase</fullName>
    </recommendedName>
</protein>